<evidence type="ECO:0000313" key="2">
    <source>
        <dbReference type="Proteomes" id="UP000183567"/>
    </source>
</evidence>
<dbReference type="Proteomes" id="UP000183567">
    <property type="component" value="Unassembled WGS sequence"/>
</dbReference>
<name>A0A1J8PTR5_9AGAM</name>
<organism evidence="1 2">
    <name type="scientific">Rhizopogon vesiculosus</name>
    <dbReference type="NCBI Taxonomy" id="180088"/>
    <lineage>
        <taxon>Eukaryota</taxon>
        <taxon>Fungi</taxon>
        <taxon>Dikarya</taxon>
        <taxon>Basidiomycota</taxon>
        <taxon>Agaricomycotina</taxon>
        <taxon>Agaricomycetes</taxon>
        <taxon>Agaricomycetidae</taxon>
        <taxon>Boletales</taxon>
        <taxon>Suillineae</taxon>
        <taxon>Rhizopogonaceae</taxon>
        <taxon>Rhizopogon</taxon>
    </lineage>
</organism>
<evidence type="ECO:0000313" key="1">
    <source>
        <dbReference type="EMBL" id="OJA11879.1"/>
    </source>
</evidence>
<protein>
    <submittedName>
        <fullName evidence="1">Uncharacterized protein</fullName>
    </submittedName>
</protein>
<proteinExistence type="predicted"/>
<gene>
    <name evidence="1" type="ORF">AZE42_12661</name>
</gene>
<keyword evidence="2" id="KW-1185">Reference proteome</keyword>
<comment type="caution">
    <text evidence="1">The sequence shown here is derived from an EMBL/GenBank/DDBJ whole genome shotgun (WGS) entry which is preliminary data.</text>
</comment>
<sequence>MRFTFPHRRDEIEDYYKFIHQKFVRSEVRSHVRILAFDRAVRNTVPQSGLTIQKTPQNDVAGDMNAIIGGIMESVGDPGSVDHVEFKSLVKSSLFANFDKTGPRLVCLNPVSYYNLD</sequence>
<accession>A0A1J8PTR5</accession>
<reference evidence="1 2" key="1">
    <citation type="submission" date="2016-03" db="EMBL/GenBank/DDBJ databases">
        <title>Comparative genomics of the ectomycorrhizal sister species Rhizopogon vinicolor and Rhizopogon vesiculosus (Basidiomycota: Boletales) reveals a divergence of the mating type B locus.</title>
        <authorList>
            <person name="Mujic A.B."/>
            <person name="Kuo A."/>
            <person name="Tritt A."/>
            <person name="Lipzen A."/>
            <person name="Chen C."/>
            <person name="Johnson J."/>
            <person name="Sharma A."/>
            <person name="Barry K."/>
            <person name="Grigoriev I.V."/>
            <person name="Spatafora J.W."/>
        </authorList>
    </citation>
    <scope>NUCLEOTIDE SEQUENCE [LARGE SCALE GENOMIC DNA]</scope>
    <source>
        <strain evidence="1 2">AM-OR11-056</strain>
    </source>
</reference>
<dbReference type="OrthoDB" id="2675409at2759"/>
<dbReference type="EMBL" id="LVVM01004894">
    <property type="protein sequence ID" value="OJA11879.1"/>
    <property type="molecule type" value="Genomic_DNA"/>
</dbReference>
<dbReference type="AlphaFoldDB" id="A0A1J8PTR5"/>